<name>A0A1E3AC52_9FIRM</name>
<dbReference type="PATRIC" id="fig|1432052.4.peg.1839"/>
<dbReference type="Proteomes" id="UP000094067">
    <property type="component" value="Unassembled WGS sequence"/>
</dbReference>
<reference evidence="2 3" key="1">
    <citation type="submission" date="2016-07" db="EMBL/GenBank/DDBJ databases">
        <title>Characterization of isolates of Eisenbergiella tayi derived from blood cultures, using whole genome sequencing.</title>
        <authorList>
            <person name="Burdz T."/>
            <person name="Wiebe D."/>
            <person name="Huynh C."/>
            <person name="Bernard K."/>
        </authorList>
    </citation>
    <scope>NUCLEOTIDE SEQUENCE [LARGE SCALE GENOMIC DNA]</scope>
    <source>
        <strain evidence="2 3">NML 110608</strain>
    </source>
</reference>
<dbReference type="AlphaFoldDB" id="A0A1E3AC52"/>
<dbReference type="InterPro" id="IPR003607">
    <property type="entry name" value="HD/PDEase_dom"/>
</dbReference>
<evidence type="ECO:0000313" key="2">
    <source>
        <dbReference type="EMBL" id="ODM05756.1"/>
    </source>
</evidence>
<dbReference type="SUPFAM" id="SSF109604">
    <property type="entry name" value="HD-domain/PDEase-like"/>
    <property type="match status" value="1"/>
</dbReference>
<dbReference type="InterPro" id="IPR006674">
    <property type="entry name" value="HD_domain"/>
</dbReference>
<dbReference type="RefSeq" id="WP_207649127.1">
    <property type="nucleotide sequence ID" value="NZ_MCGH01000002.1"/>
</dbReference>
<dbReference type="Gene3D" id="1.10.3210.50">
    <property type="match status" value="1"/>
</dbReference>
<dbReference type="SMART" id="SM00471">
    <property type="entry name" value="HDc"/>
    <property type="match status" value="1"/>
</dbReference>
<dbReference type="PROSITE" id="PS51831">
    <property type="entry name" value="HD"/>
    <property type="match status" value="1"/>
</dbReference>
<sequence length="235" mass="26887">MGENGDKKGMTVKDYEKTESYMLSCMNDSAHDKEHVYRVLYYALEIAKQEPDVDYEILITSCLLHDIGRKEQFENPGLCHARVGGDKAYAFLVGAGWTQERALRVKQAVAAHRYRSDNPPESIEAKILFDADKLDVTGAVGIARTLLYKGKMGQPLYTLQSDGSVSDGMKDEEESFFREYRRKLENLYSRFFTKRGEELAKERREAAAAFYRDMLEEVRTAYQGKELLKDVLGNH</sequence>
<accession>A0A1E3AC52</accession>
<comment type="caution">
    <text evidence="2">The sequence shown here is derived from an EMBL/GenBank/DDBJ whole genome shotgun (WGS) entry which is preliminary data.</text>
</comment>
<protein>
    <submittedName>
        <fullName evidence="2">Putative hydrolase</fullName>
    </submittedName>
</protein>
<organism evidence="2 3">
    <name type="scientific">Eisenbergiella tayi</name>
    <dbReference type="NCBI Taxonomy" id="1432052"/>
    <lineage>
        <taxon>Bacteria</taxon>
        <taxon>Bacillati</taxon>
        <taxon>Bacillota</taxon>
        <taxon>Clostridia</taxon>
        <taxon>Lachnospirales</taxon>
        <taxon>Lachnospiraceae</taxon>
        <taxon>Eisenbergiella</taxon>
    </lineage>
</organism>
<evidence type="ECO:0000259" key="1">
    <source>
        <dbReference type="PROSITE" id="PS51831"/>
    </source>
</evidence>
<proteinExistence type="predicted"/>
<feature type="domain" description="HD" evidence="1">
    <location>
        <begin position="32"/>
        <end position="137"/>
    </location>
</feature>
<dbReference type="GO" id="GO:0016787">
    <property type="term" value="F:hydrolase activity"/>
    <property type="evidence" value="ECO:0007669"/>
    <property type="project" value="UniProtKB-KW"/>
</dbReference>
<dbReference type="PANTHER" id="PTHR33594">
    <property type="entry name" value="SUPERFAMILY HYDROLASE, PUTATIVE (AFU_ORTHOLOGUE AFUA_1G03035)-RELATED"/>
    <property type="match status" value="1"/>
</dbReference>
<dbReference type="EMBL" id="MCGH01000002">
    <property type="protein sequence ID" value="ODM05756.1"/>
    <property type="molecule type" value="Genomic_DNA"/>
</dbReference>
<dbReference type="CDD" id="cd00077">
    <property type="entry name" value="HDc"/>
    <property type="match status" value="1"/>
</dbReference>
<evidence type="ECO:0000313" key="3">
    <source>
        <dbReference type="Proteomes" id="UP000094067"/>
    </source>
</evidence>
<gene>
    <name evidence="2" type="ORF">BEI61_01645</name>
</gene>
<dbReference type="PANTHER" id="PTHR33594:SF1">
    <property type="entry name" value="HD_PDEASE DOMAIN-CONTAINING PROTEIN"/>
    <property type="match status" value="1"/>
</dbReference>
<keyword evidence="2" id="KW-0378">Hydrolase</keyword>
<dbReference type="Pfam" id="PF01966">
    <property type="entry name" value="HD"/>
    <property type="match status" value="1"/>
</dbReference>